<accession>A0A5B7JQ49</accession>
<keyword evidence="2" id="KW-1185">Reference proteome</keyword>
<proteinExistence type="predicted"/>
<protein>
    <submittedName>
        <fullName evidence="1">Uncharacterized protein</fullName>
    </submittedName>
</protein>
<comment type="caution">
    <text evidence="1">The sequence shown here is derived from an EMBL/GenBank/DDBJ whole genome shotgun (WGS) entry which is preliminary data.</text>
</comment>
<name>A0A5B7JQ49_PORTR</name>
<dbReference type="Proteomes" id="UP000324222">
    <property type="component" value="Unassembled WGS sequence"/>
</dbReference>
<organism evidence="1 2">
    <name type="scientific">Portunus trituberculatus</name>
    <name type="common">Swimming crab</name>
    <name type="synonym">Neptunus trituberculatus</name>
    <dbReference type="NCBI Taxonomy" id="210409"/>
    <lineage>
        <taxon>Eukaryota</taxon>
        <taxon>Metazoa</taxon>
        <taxon>Ecdysozoa</taxon>
        <taxon>Arthropoda</taxon>
        <taxon>Crustacea</taxon>
        <taxon>Multicrustacea</taxon>
        <taxon>Malacostraca</taxon>
        <taxon>Eumalacostraca</taxon>
        <taxon>Eucarida</taxon>
        <taxon>Decapoda</taxon>
        <taxon>Pleocyemata</taxon>
        <taxon>Brachyura</taxon>
        <taxon>Eubrachyura</taxon>
        <taxon>Portunoidea</taxon>
        <taxon>Portunidae</taxon>
        <taxon>Portuninae</taxon>
        <taxon>Portunus</taxon>
    </lineage>
</organism>
<gene>
    <name evidence="1" type="ORF">E2C01_090366</name>
</gene>
<reference evidence="1 2" key="1">
    <citation type="submission" date="2019-05" db="EMBL/GenBank/DDBJ databases">
        <title>Another draft genome of Portunus trituberculatus and its Hox gene families provides insights of decapod evolution.</title>
        <authorList>
            <person name="Jeong J.-H."/>
            <person name="Song I."/>
            <person name="Kim S."/>
            <person name="Choi T."/>
            <person name="Kim D."/>
            <person name="Ryu S."/>
            <person name="Kim W."/>
        </authorList>
    </citation>
    <scope>NUCLEOTIDE SEQUENCE [LARGE SCALE GENOMIC DNA]</scope>
    <source>
        <tissue evidence="1">Muscle</tissue>
    </source>
</reference>
<dbReference type="EMBL" id="VSRR010101230">
    <property type="protein sequence ID" value="MPC95168.1"/>
    <property type="molecule type" value="Genomic_DNA"/>
</dbReference>
<evidence type="ECO:0000313" key="1">
    <source>
        <dbReference type="EMBL" id="MPC95168.1"/>
    </source>
</evidence>
<sequence>MSISSPLFNPCPRSGVLSLLLPRWSSYYHGFISSLAASSTWLPFVPSVRSRGQEISPPQDIEEGSKV</sequence>
<dbReference type="AlphaFoldDB" id="A0A5B7JQ49"/>
<evidence type="ECO:0000313" key="2">
    <source>
        <dbReference type="Proteomes" id="UP000324222"/>
    </source>
</evidence>